<dbReference type="EMBL" id="CYZA01000011">
    <property type="protein sequence ID" value="CUO15227.1"/>
    <property type="molecule type" value="Genomic_DNA"/>
</dbReference>
<organism evidence="1 2">
    <name type="scientific">Blautia obeum</name>
    <dbReference type="NCBI Taxonomy" id="40520"/>
    <lineage>
        <taxon>Bacteria</taxon>
        <taxon>Bacillati</taxon>
        <taxon>Bacillota</taxon>
        <taxon>Clostridia</taxon>
        <taxon>Lachnospirales</taxon>
        <taxon>Lachnospiraceae</taxon>
        <taxon>Blautia</taxon>
    </lineage>
</organism>
<evidence type="ECO:0000313" key="2">
    <source>
        <dbReference type="Proteomes" id="UP000095447"/>
    </source>
</evidence>
<reference evidence="1 2" key="1">
    <citation type="submission" date="2015-09" db="EMBL/GenBank/DDBJ databases">
        <authorList>
            <consortium name="Pathogen Informatics"/>
        </authorList>
    </citation>
    <scope>NUCLEOTIDE SEQUENCE [LARGE SCALE GENOMIC DNA]</scope>
    <source>
        <strain evidence="1 2">2789STDY5608838</strain>
    </source>
</reference>
<evidence type="ECO:0000313" key="1">
    <source>
        <dbReference type="EMBL" id="CUO15227.1"/>
    </source>
</evidence>
<proteinExistence type="predicted"/>
<name>A0A174CQD6_9FIRM</name>
<dbReference type="Proteomes" id="UP000095447">
    <property type="component" value="Unassembled WGS sequence"/>
</dbReference>
<gene>
    <name evidence="1" type="ORF">ERS852395_02201</name>
</gene>
<accession>A0A174CQD6</accession>
<dbReference type="AlphaFoldDB" id="A0A174CQD6"/>
<protein>
    <submittedName>
        <fullName evidence="1">Uncharacterized protein</fullName>
    </submittedName>
</protein>
<sequence>MRQNFFSSKEYRYFSVSSFYEKFGLICHEKNNTDMSR</sequence>